<dbReference type="InterPro" id="IPR000683">
    <property type="entry name" value="Gfo/Idh/MocA-like_OxRdtase_N"/>
</dbReference>
<comment type="similarity">
    <text evidence="1">Belongs to the Gfo/Idh/MocA family.</text>
</comment>
<evidence type="ECO:0000259" key="3">
    <source>
        <dbReference type="Pfam" id="PF02894"/>
    </source>
</evidence>
<dbReference type="EMBL" id="JAQZAO010000005">
    <property type="protein sequence ID" value="MDD7966482.1"/>
    <property type="molecule type" value="Genomic_DNA"/>
</dbReference>
<name>A0ABT5SWV8_9PSEU</name>
<keyword evidence="5" id="KW-1185">Reference proteome</keyword>
<dbReference type="PANTHER" id="PTHR43377">
    <property type="entry name" value="BILIVERDIN REDUCTASE A"/>
    <property type="match status" value="1"/>
</dbReference>
<dbReference type="PANTHER" id="PTHR43377:SF2">
    <property type="entry name" value="BINDING ROSSMANN FOLD OXIDOREDUCTASE, PUTATIVE (AFU_ORTHOLOGUE AFUA_4G00560)-RELATED"/>
    <property type="match status" value="1"/>
</dbReference>
<dbReference type="InterPro" id="IPR036291">
    <property type="entry name" value="NAD(P)-bd_dom_sf"/>
</dbReference>
<dbReference type="RefSeq" id="WP_274200995.1">
    <property type="nucleotide sequence ID" value="NZ_JAQZAO010000005.1"/>
</dbReference>
<dbReference type="InterPro" id="IPR004104">
    <property type="entry name" value="Gfo/Idh/MocA-like_OxRdtase_C"/>
</dbReference>
<dbReference type="Gene3D" id="3.30.360.10">
    <property type="entry name" value="Dihydrodipicolinate Reductase, domain 2"/>
    <property type="match status" value="1"/>
</dbReference>
<dbReference type="SUPFAM" id="SSF51735">
    <property type="entry name" value="NAD(P)-binding Rossmann-fold domains"/>
    <property type="match status" value="1"/>
</dbReference>
<feature type="domain" description="Gfo/Idh/MocA-like oxidoreductase C-terminal" evidence="3">
    <location>
        <begin position="144"/>
        <end position="415"/>
    </location>
</feature>
<dbReference type="Pfam" id="PF02894">
    <property type="entry name" value="GFO_IDH_MocA_C"/>
    <property type="match status" value="1"/>
</dbReference>
<feature type="domain" description="Gfo/Idh/MocA-like oxidoreductase N-terminal" evidence="2">
    <location>
        <begin position="8"/>
        <end position="128"/>
    </location>
</feature>
<comment type="caution">
    <text evidence="4">The sequence shown here is derived from an EMBL/GenBank/DDBJ whole genome shotgun (WGS) entry which is preliminary data.</text>
</comment>
<evidence type="ECO:0000313" key="4">
    <source>
        <dbReference type="EMBL" id="MDD7966482.1"/>
    </source>
</evidence>
<organism evidence="4 5">
    <name type="scientific">Actinomycetospora lemnae</name>
    <dbReference type="NCBI Taxonomy" id="3019891"/>
    <lineage>
        <taxon>Bacteria</taxon>
        <taxon>Bacillati</taxon>
        <taxon>Actinomycetota</taxon>
        <taxon>Actinomycetes</taxon>
        <taxon>Pseudonocardiales</taxon>
        <taxon>Pseudonocardiaceae</taxon>
        <taxon>Actinomycetospora</taxon>
    </lineage>
</organism>
<dbReference type="Gene3D" id="3.40.50.720">
    <property type="entry name" value="NAD(P)-binding Rossmann-like Domain"/>
    <property type="match status" value="1"/>
</dbReference>
<dbReference type="SUPFAM" id="SSF55347">
    <property type="entry name" value="Glyceraldehyde-3-phosphate dehydrogenase-like, C-terminal domain"/>
    <property type="match status" value="1"/>
</dbReference>
<dbReference type="Pfam" id="PF01408">
    <property type="entry name" value="GFO_IDH_MocA"/>
    <property type="match status" value="1"/>
</dbReference>
<reference evidence="4 5" key="1">
    <citation type="submission" date="2023-02" db="EMBL/GenBank/DDBJ databases">
        <title>Genome sequencing required for Actinomycetospora new species description.</title>
        <authorList>
            <person name="Saimee Y."/>
            <person name="Duangmal K."/>
        </authorList>
    </citation>
    <scope>NUCLEOTIDE SEQUENCE [LARGE SCALE GENOMIC DNA]</scope>
    <source>
        <strain evidence="4 5">DW7H6</strain>
    </source>
</reference>
<gene>
    <name evidence="4" type="ORF">PGB27_14165</name>
</gene>
<sequence>MSLGAGPVRVGIVGAGSRGRLHARAVHRAGGRVVAVAEPHPGRRDRLADTHDVPSDARYADWSDLAERGADRLDVVVVATQDHDHADPAVAFAERGVHLICEKPIAPEEPEALRVVEAVRRAGVQFTICHPLRYAPATRALVAALRAGRIGDVVSVQHLEPVGAWHFAHSYVRGPWRREDAASSLLLAKCSHDIDLLTHLVDDRPARLSSFGRLSHFRPDRRPAGAAARCLDCAVEPTCPFSAPRLYRSCLGDPDWEEQLLSAVTEDPTPAALDAALRDGPYGRCVYAADNDVVDHQVVALEFAGGVSATHTVTAFTEPAPRQTRVFGSHGAVEVDGSVLRFHDFRAHPERRVETMTTGDGRAPHQEGDEELVRAFLHAVAHDDPDANITGLDEALASHRIVWAAERARHSGETVRMAWDDDEDGAVPVAPIRACG</sequence>
<accession>A0ABT5SWV8</accession>
<dbReference type="InterPro" id="IPR051450">
    <property type="entry name" value="Gfo/Idh/MocA_Oxidoreductases"/>
</dbReference>
<evidence type="ECO:0000256" key="1">
    <source>
        <dbReference type="ARBA" id="ARBA00010928"/>
    </source>
</evidence>
<protein>
    <submittedName>
        <fullName evidence="4">Gfo/Idh/MocA family oxidoreductase</fullName>
    </submittedName>
</protein>
<evidence type="ECO:0000259" key="2">
    <source>
        <dbReference type="Pfam" id="PF01408"/>
    </source>
</evidence>
<evidence type="ECO:0000313" key="5">
    <source>
        <dbReference type="Proteomes" id="UP001300763"/>
    </source>
</evidence>
<proteinExistence type="inferred from homology"/>
<dbReference type="Proteomes" id="UP001300763">
    <property type="component" value="Unassembled WGS sequence"/>
</dbReference>